<dbReference type="Proteomes" id="UP000886523">
    <property type="component" value="Unassembled WGS sequence"/>
</dbReference>
<dbReference type="OrthoDB" id="759142at2759"/>
<accession>A0A9P6AZW2</accession>
<dbReference type="AlphaFoldDB" id="A0A9P6AZW2"/>
<evidence type="ECO:0000313" key="10">
    <source>
        <dbReference type="EMBL" id="KAF9513826.1"/>
    </source>
</evidence>
<keyword evidence="3 7" id="KW-0812">Transmembrane</keyword>
<feature type="chain" id="PRO_5040411681" description="GOLD domain-containing protein" evidence="8">
    <location>
        <begin position="20"/>
        <end position="201"/>
    </location>
</feature>
<evidence type="ECO:0000256" key="4">
    <source>
        <dbReference type="ARBA" id="ARBA00022729"/>
    </source>
</evidence>
<dbReference type="InterPro" id="IPR009038">
    <property type="entry name" value="GOLD_dom"/>
</dbReference>
<sequence>MVSLLCLFTLLSYPTPSYAIKFDLPSSLHPIPKCIWNAAHKNALIVVTANVGPGKGQRVDKDIKGETRLAVTAHADGDVGVCFTNSMDLSEALHKSGANYLRVIDLDVDIGADAIDYNAIASQDGLSAMEVEMKKLEGIVKEIVDELGYLKDRETRFQITNASTNERVQKFGLLTLVTLIALGVWQIFHLRAFFRRKYLID</sequence>
<feature type="domain" description="GOLD" evidence="9">
    <location>
        <begin position="19"/>
        <end position="195"/>
    </location>
</feature>
<evidence type="ECO:0000256" key="1">
    <source>
        <dbReference type="ARBA" id="ARBA00004479"/>
    </source>
</evidence>
<feature type="transmembrane region" description="Helical" evidence="7">
    <location>
        <begin position="171"/>
        <end position="194"/>
    </location>
</feature>
<dbReference type="Pfam" id="PF01105">
    <property type="entry name" value="EMP24_GP25L"/>
    <property type="match status" value="1"/>
</dbReference>
<dbReference type="GO" id="GO:0016020">
    <property type="term" value="C:membrane"/>
    <property type="evidence" value="ECO:0007669"/>
    <property type="project" value="UniProtKB-SubCell"/>
</dbReference>
<evidence type="ECO:0000256" key="6">
    <source>
        <dbReference type="ARBA" id="ARBA00023136"/>
    </source>
</evidence>
<proteinExistence type="inferred from homology"/>
<keyword evidence="6 7" id="KW-0472">Membrane</keyword>
<evidence type="ECO:0000256" key="5">
    <source>
        <dbReference type="ARBA" id="ARBA00022989"/>
    </source>
</evidence>
<reference evidence="10" key="1">
    <citation type="journal article" date="2020" name="Nat. Commun.">
        <title>Large-scale genome sequencing of mycorrhizal fungi provides insights into the early evolution of symbiotic traits.</title>
        <authorList>
            <person name="Miyauchi S."/>
            <person name="Kiss E."/>
            <person name="Kuo A."/>
            <person name="Drula E."/>
            <person name="Kohler A."/>
            <person name="Sanchez-Garcia M."/>
            <person name="Morin E."/>
            <person name="Andreopoulos B."/>
            <person name="Barry K.W."/>
            <person name="Bonito G."/>
            <person name="Buee M."/>
            <person name="Carver A."/>
            <person name="Chen C."/>
            <person name="Cichocki N."/>
            <person name="Clum A."/>
            <person name="Culley D."/>
            <person name="Crous P.W."/>
            <person name="Fauchery L."/>
            <person name="Girlanda M."/>
            <person name="Hayes R.D."/>
            <person name="Keri Z."/>
            <person name="LaButti K."/>
            <person name="Lipzen A."/>
            <person name="Lombard V."/>
            <person name="Magnuson J."/>
            <person name="Maillard F."/>
            <person name="Murat C."/>
            <person name="Nolan M."/>
            <person name="Ohm R.A."/>
            <person name="Pangilinan J."/>
            <person name="Pereira M.F."/>
            <person name="Perotto S."/>
            <person name="Peter M."/>
            <person name="Pfister S."/>
            <person name="Riley R."/>
            <person name="Sitrit Y."/>
            <person name="Stielow J.B."/>
            <person name="Szollosi G."/>
            <person name="Zifcakova L."/>
            <person name="Stursova M."/>
            <person name="Spatafora J.W."/>
            <person name="Tedersoo L."/>
            <person name="Vaario L.M."/>
            <person name="Yamada A."/>
            <person name="Yan M."/>
            <person name="Wang P."/>
            <person name="Xu J."/>
            <person name="Bruns T."/>
            <person name="Baldrian P."/>
            <person name="Vilgalys R."/>
            <person name="Dunand C."/>
            <person name="Henrissat B."/>
            <person name="Grigoriev I.V."/>
            <person name="Hibbett D."/>
            <person name="Nagy L.G."/>
            <person name="Martin F.M."/>
        </authorList>
    </citation>
    <scope>NUCLEOTIDE SEQUENCE</scope>
    <source>
        <strain evidence="10">UP504</strain>
    </source>
</reference>
<protein>
    <recommendedName>
        <fullName evidence="9">GOLD domain-containing protein</fullName>
    </recommendedName>
</protein>
<keyword evidence="4 8" id="KW-0732">Signal</keyword>
<comment type="caution">
    <text evidence="10">The sequence shown here is derived from an EMBL/GenBank/DDBJ whole genome shotgun (WGS) entry which is preliminary data.</text>
</comment>
<evidence type="ECO:0000256" key="7">
    <source>
        <dbReference type="SAM" id="Phobius"/>
    </source>
</evidence>
<comment type="subcellular location">
    <subcellularLocation>
        <location evidence="1">Membrane</location>
        <topology evidence="1">Single-pass type I membrane protein</topology>
    </subcellularLocation>
</comment>
<name>A0A9P6AZW2_9AGAM</name>
<evidence type="ECO:0000256" key="3">
    <source>
        <dbReference type="ARBA" id="ARBA00022692"/>
    </source>
</evidence>
<evidence type="ECO:0000256" key="8">
    <source>
        <dbReference type="SAM" id="SignalP"/>
    </source>
</evidence>
<dbReference type="InterPro" id="IPR015720">
    <property type="entry name" value="Emp24-like"/>
</dbReference>
<comment type="similarity">
    <text evidence="2">Belongs to the EMP24/GP25L family.</text>
</comment>
<feature type="signal peptide" evidence="8">
    <location>
        <begin position="1"/>
        <end position="19"/>
    </location>
</feature>
<evidence type="ECO:0000259" key="9">
    <source>
        <dbReference type="SMART" id="SM01190"/>
    </source>
</evidence>
<gene>
    <name evidence="10" type="ORF">BS47DRAFT_1376650</name>
</gene>
<dbReference type="EMBL" id="MU128968">
    <property type="protein sequence ID" value="KAF9513826.1"/>
    <property type="molecule type" value="Genomic_DNA"/>
</dbReference>
<keyword evidence="5 7" id="KW-1133">Transmembrane helix</keyword>
<keyword evidence="11" id="KW-1185">Reference proteome</keyword>
<evidence type="ECO:0000313" key="11">
    <source>
        <dbReference type="Proteomes" id="UP000886523"/>
    </source>
</evidence>
<dbReference type="SMART" id="SM01190">
    <property type="entry name" value="EMP24_GP25L"/>
    <property type="match status" value="1"/>
</dbReference>
<dbReference type="PANTHER" id="PTHR22811">
    <property type="entry name" value="TRANSMEMBRANE EMP24 DOMAIN-CONTAINING PROTEIN"/>
    <property type="match status" value="1"/>
</dbReference>
<organism evidence="10 11">
    <name type="scientific">Hydnum rufescens UP504</name>
    <dbReference type="NCBI Taxonomy" id="1448309"/>
    <lineage>
        <taxon>Eukaryota</taxon>
        <taxon>Fungi</taxon>
        <taxon>Dikarya</taxon>
        <taxon>Basidiomycota</taxon>
        <taxon>Agaricomycotina</taxon>
        <taxon>Agaricomycetes</taxon>
        <taxon>Cantharellales</taxon>
        <taxon>Hydnaceae</taxon>
        <taxon>Hydnum</taxon>
    </lineage>
</organism>
<evidence type="ECO:0000256" key="2">
    <source>
        <dbReference type="ARBA" id="ARBA00007104"/>
    </source>
</evidence>